<sequence>MEVNRFDRLQEGAILLVDKPYEWTSFDVVGKIRSLIKKHLGIKSIKVGHAGTLDPLATGLLVICTGKATKKVMVLTSENKEYVAKIKLGETTPSFDLETEVDATFPTDHITLELVKDALKRFEGPQMQQPPAHSAKYVNGKRAYNLARKGIDPKLQPVPIEIFSIELEEFNLPYITIQISCSKGTYIRSLARDIGVELNSGAHLVELCRTRSGDFTLDSALSLQEVEQKIKEVCNK</sequence>
<dbReference type="RefSeq" id="WP_173076161.1">
    <property type="nucleotide sequence ID" value="NZ_CP041345.1"/>
</dbReference>
<comment type="catalytic activity">
    <reaction evidence="1 5">
        <text>uridine(55) in tRNA = pseudouridine(55) in tRNA</text>
        <dbReference type="Rhea" id="RHEA:42532"/>
        <dbReference type="Rhea" id="RHEA-COMP:10101"/>
        <dbReference type="Rhea" id="RHEA-COMP:10102"/>
        <dbReference type="ChEBI" id="CHEBI:65314"/>
        <dbReference type="ChEBI" id="CHEBI:65315"/>
        <dbReference type="EC" id="5.4.99.25"/>
    </reaction>
</comment>
<evidence type="ECO:0000259" key="6">
    <source>
        <dbReference type="Pfam" id="PF01509"/>
    </source>
</evidence>
<evidence type="ECO:0000313" key="8">
    <source>
        <dbReference type="EMBL" id="QKG80924.1"/>
    </source>
</evidence>
<dbReference type="InterPro" id="IPR032819">
    <property type="entry name" value="TruB_C"/>
</dbReference>
<dbReference type="EC" id="5.4.99.25" evidence="5"/>
<keyword evidence="4 5" id="KW-0413">Isomerase</keyword>
<evidence type="ECO:0000256" key="2">
    <source>
        <dbReference type="ARBA" id="ARBA00005642"/>
    </source>
</evidence>
<evidence type="ECO:0000313" key="9">
    <source>
        <dbReference type="Proteomes" id="UP000500961"/>
    </source>
</evidence>
<dbReference type="CDD" id="cd02573">
    <property type="entry name" value="PseudoU_synth_EcTruB"/>
    <property type="match status" value="1"/>
</dbReference>
<dbReference type="GO" id="GO:0160148">
    <property type="term" value="F:tRNA pseudouridine(55) synthase activity"/>
    <property type="evidence" value="ECO:0007669"/>
    <property type="project" value="UniProtKB-EC"/>
</dbReference>
<evidence type="ECO:0000256" key="3">
    <source>
        <dbReference type="ARBA" id="ARBA00022694"/>
    </source>
</evidence>
<feature type="domain" description="Pseudouridine synthase II N-terminal" evidence="6">
    <location>
        <begin position="37"/>
        <end position="187"/>
    </location>
</feature>
<dbReference type="Pfam" id="PF01509">
    <property type="entry name" value="TruB_N"/>
    <property type="match status" value="1"/>
</dbReference>
<gene>
    <name evidence="5 8" type="primary">truB</name>
    <name evidence="8" type="ORF">FHG85_11845</name>
</gene>
<reference evidence="8 9" key="1">
    <citation type="submission" date="2019-07" db="EMBL/GenBank/DDBJ databases">
        <title>Thalassofilum flectens gen. nov., sp. nov., a novel moderate thermophilic anaerobe from a shallow sea hot spring in Kunashir Island (Russia), representing a new family in the order Bacteroidales, and proposal of Thalassofilacea fam. nov.</title>
        <authorList>
            <person name="Kochetkova T.V."/>
            <person name="Podosokorskaya O.A."/>
            <person name="Novikov A."/>
            <person name="Elcheninov A.G."/>
            <person name="Toshchakov S.V."/>
            <person name="Kublanov I.V."/>
        </authorList>
    </citation>
    <scope>NUCLEOTIDE SEQUENCE [LARGE SCALE GENOMIC DNA]</scope>
    <source>
        <strain evidence="8 9">38-H</strain>
    </source>
</reference>
<dbReference type="EMBL" id="CP041345">
    <property type="protein sequence ID" value="QKG80924.1"/>
    <property type="molecule type" value="Genomic_DNA"/>
</dbReference>
<dbReference type="InterPro" id="IPR020103">
    <property type="entry name" value="PsdUridine_synth_cat_dom_sf"/>
</dbReference>
<dbReference type="GO" id="GO:0003723">
    <property type="term" value="F:RNA binding"/>
    <property type="evidence" value="ECO:0007669"/>
    <property type="project" value="InterPro"/>
</dbReference>
<dbReference type="Gene3D" id="3.30.2350.10">
    <property type="entry name" value="Pseudouridine synthase"/>
    <property type="match status" value="1"/>
</dbReference>
<dbReference type="InterPro" id="IPR002501">
    <property type="entry name" value="PsdUridine_synth_N"/>
</dbReference>
<dbReference type="PANTHER" id="PTHR13767:SF2">
    <property type="entry name" value="PSEUDOURIDYLATE SYNTHASE TRUB1"/>
    <property type="match status" value="1"/>
</dbReference>
<organism evidence="8 9">
    <name type="scientific">Tenuifilum thalassicum</name>
    <dbReference type="NCBI Taxonomy" id="2590900"/>
    <lineage>
        <taxon>Bacteria</taxon>
        <taxon>Pseudomonadati</taxon>
        <taxon>Bacteroidota</taxon>
        <taxon>Bacteroidia</taxon>
        <taxon>Bacteroidales</taxon>
        <taxon>Tenuifilaceae</taxon>
        <taxon>Tenuifilum</taxon>
    </lineage>
</organism>
<comment type="similarity">
    <text evidence="2 5">Belongs to the pseudouridine synthase TruB family. Type 1 subfamily.</text>
</comment>
<dbReference type="Proteomes" id="UP000500961">
    <property type="component" value="Chromosome"/>
</dbReference>
<dbReference type="NCBIfam" id="TIGR00431">
    <property type="entry name" value="TruB"/>
    <property type="match status" value="1"/>
</dbReference>
<feature type="domain" description="tRNA pseudouridylate synthase B C-terminal" evidence="7">
    <location>
        <begin position="188"/>
        <end position="229"/>
    </location>
</feature>
<evidence type="ECO:0000256" key="4">
    <source>
        <dbReference type="ARBA" id="ARBA00023235"/>
    </source>
</evidence>
<protein>
    <recommendedName>
        <fullName evidence="5">tRNA pseudouridine synthase B</fullName>
        <ecNumber evidence="5">5.4.99.25</ecNumber>
    </recommendedName>
    <alternativeName>
        <fullName evidence="5">tRNA pseudouridine(55) synthase</fullName>
        <shortName evidence="5">Psi55 synthase</shortName>
    </alternativeName>
    <alternativeName>
        <fullName evidence="5">tRNA pseudouridylate synthase</fullName>
    </alternativeName>
    <alternativeName>
        <fullName evidence="5">tRNA-uridine isomerase</fullName>
    </alternativeName>
</protein>
<dbReference type="PANTHER" id="PTHR13767">
    <property type="entry name" value="TRNA-PSEUDOURIDINE SYNTHASE"/>
    <property type="match status" value="1"/>
</dbReference>
<proteinExistence type="inferred from homology"/>
<evidence type="ECO:0000256" key="5">
    <source>
        <dbReference type="HAMAP-Rule" id="MF_01080"/>
    </source>
</evidence>
<keyword evidence="9" id="KW-1185">Reference proteome</keyword>
<dbReference type="SUPFAM" id="SSF55120">
    <property type="entry name" value="Pseudouridine synthase"/>
    <property type="match status" value="1"/>
</dbReference>
<evidence type="ECO:0000259" key="7">
    <source>
        <dbReference type="Pfam" id="PF16198"/>
    </source>
</evidence>
<evidence type="ECO:0000256" key="1">
    <source>
        <dbReference type="ARBA" id="ARBA00000385"/>
    </source>
</evidence>
<dbReference type="GO" id="GO:0031119">
    <property type="term" value="P:tRNA pseudouridine synthesis"/>
    <property type="evidence" value="ECO:0007669"/>
    <property type="project" value="UniProtKB-UniRule"/>
</dbReference>
<feature type="active site" description="Nucleophile" evidence="5">
    <location>
        <position position="54"/>
    </location>
</feature>
<accession>A0A7D4C1R2</accession>
<dbReference type="KEGG" id="ttz:FHG85_11845"/>
<dbReference type="GO" id="GO:1990481">
    <property type="term" value="P:mRNA pseudouridine synthesis"/>
    <property type="evidence" value="ECO:0007669"/>
    <property type="project" value="TreeGrafter"/>
</dbReference>
<dbReference type="InterPro" id="IPR014780">
    <property type="entry name" value="tRNA_psdUridine_synth_TruB"/>
</dbReference>
<dbReference type="HAMAP" id="MF_01080">
    <property type="entry name" value="TruB_bact"/>
    <property type="match status" value="1"/>
</dbReference>
<keyword evidence="3 5" id="KW-0819">tRNA processing</keyword>
<dbReference type="AlphaFoldDB" id="A0A7D4C1R2"/>
<name>A0A7D4C1R2_9BACT</name>
<dbReference type="Pfam" id="PF16198">
    <property type="entry name" value="TruB_C_2"/>
    <property type="match status" value="1"/>
</dbReference>
<comment type="function">
    <text evidence="5">Responsible for synthesis of pseudouridine from uracil-55 in the psi GC loop of transfer RNAs.</text>
</comment>